<comment type="caution">
    <text evidence="1">The sequence shown here is derived from an EMBL/GenBank/DDBJ whole genome shotgun (WGS) entry which is preliminary data.</text>
</comment>
<reference evidence="1 2" key="1">
    <citation type="submission" date="2017-08" db="EMBL/GenBank/DDBJ databases">
        <title>Mesorhizobium wenxinae sp. nov., a novel rhizobial species isolated from root nodules of chickpea (Cicer arietinum L.).</title>
        <authorList>
            <person name="Zhang J."/>
        </authorList>
    </citation>
    <scope>NUCLEOTIDE SEQUENCE [LARGE SCALE GENOMIC DNA]</scope>
    <source>
        <strain evidence="1 2">SDW018</strain>
    </source>
</reference>
<dbReference type="Proteomes" id="UP000216442">
    <property type="component" value="Unassembled WGS sequence"/>
</dbReference>
<organism evidence="1 2">
    <name type="scientific">Mesorhizobium temperatum</name>
    <dbReference type="NCBI Taxonomy" id="241416"/>
    <lineage>
        <taxon>Bacteria</taxon>
        <taxon>Pseudomonadati</taxon>
        <taxon>Pseudomonadota</taxon>
        <taxon>Alphaproteobacteria</taxon>
        <taxon>Hyphomicrobiales</taxon>
        <taxon>Phyllobacteriaceae</taxon>
        <taxon>Mesorhizobium</taxon>
    </lineage>
</organism>
<evidence type="ECO:0000313" key="2">
    <source>
        <dbReference type="Proteomes" id="UP000216442"/>
    </source>
</evidence>
<proteinExistence type="predicted"/>
<accession>A0A271LDB5</accession>
<evidence type="ECO:0000313" key="1">
    <source>
        <dbReference type="EMBL" id="PAQ05216.1"/>
    </source>
</evidence>
<keyword evidence="2" id="KW-1185">Reference proteome</keyword>
<name>A0A271LDB5_9HYPH</name>
<sequence length="86" mass="9707">MYVVLFERAAFAFSTMVAGLLCRTETAVKMSVMTIAAEVWLKRNKLRPLDVLGAELIKQRVIVGTRHLQRFDRFLPSPGRAGRTQA</sequence>
<dbReference type="EMBL" id="NPKJ01000073">
    <property type="protein sequence ID" value="PAQ05216.1"/>
    <property type="molecule type" value="Genomic_DNA"/>
</dbReference>
<gene>
    <name evidence="1" type="ORF">CIT26_30925</name>
</gene>
<protein>
    <submittedName>
        <fullName evidence="1">Uncharacterized protein</fullName>
    </submittedName>
</protein>
<dbReference type="AlphaFoldDB" id="A0A271LDB5"/>